<evidence type="ECO:0000313" key="8">
    <source>
        <dbReference type="WBParaSite" id="nRc.2.0.1.t32894-RA"/>
    </source>
</evidence>
<evidence type="ECO:0000256" key="4">
    <source>
        <dbReference type="ARBA" id="ARBA00023170"/>
    </source>
</evidence>
<dbReference type="Gene3D" id="1.10.565.10">
    <property type="entry name" value="Retinoid X Receptor"/>
    <property type="match status" value="1"/>
</dbReference>
<feature type="domain" description="NR LBD" evidence="6">
    <location>
        <begin position="1"/>
        <end position="87"/>
    </location>
</feature>
<organism evidence="7 8">
    <name type="scientific">Romanomermis culicivorax</name>
    <name type="common">Nematode worm</name>
    <dbReference type="NCBI Taxonomy" id="13658"/>
    <lineage>
        <taxon>Eukaryota</taxon>
        <taxon>Metazoa</taxon>
        <taxon>Ecdysozoa</taxon>
        <taxon>Nematoda</taxon>
        <taxon>Enoplea</taxon>
        <taxon>Dorylaimia</taxon>
        <taxon>Mermithida</taxon>
        <taxon>Mermithoidea</taxon>
        <taxon>Mermithidae</taxon>
        <taxon>Romanomermis</taxon>
    </lineage>
</organism>
<feature type="compositionally biased region" description="Polar residues" evidence="5">
    <location>
        <begin position="129"/>
        <end position="138"/>
    </location>
</feature>
<keyword evidence="3" id="KW-0804">Transcription</keyword>
<dbReference type="Proteomes" id="UP000887565">
    <property type="component" value="Unplaced"/>
</dbReference>
<evidence type="ECO:0000256" key="5">
    <source>
        <dbReference type="SAM" id="MobiDB-lite"/>
    </source>
</evidence>
<dbReference type="WBParaSite" id="nRc.2.0.1.t32894-RA">
    <property type="protein sequence ID" value="nRc.2.0.1.t32894-RA"/>
    <property type="gene ID" value="nRc.2.0.1.g32894"/>
</dbReference>
<comment type="subcellular location">
    <subcellularLocation>
        <location evidence="1">Nucleus</location>
    </subcellularLocation>
</comment>
<keyword evidence="4" id="KW-0675">Receptor</keyword>
<dbReference type="InterPro" id="IPR000536">
    <property type="entry name" value="Nucl_hrmn_rcpt_lig-bd"/>
</dbReference>
<dbReference type="GO" id="GO:0005634">
    <property type="term" value="C:nucleus"/>
    <property type="evidence" value="ECO:0007669"/>
    <property type="project" value="UniProtKB-SubCell"/>
</dbReference>
<evidence type="ECO:0000256" key="1">
    <source>
        <dbReference type="ARBA" id="ARBA00004123"/>
    </source>
</evidence>
<dbReference type="InterPro" id="IPR035500">
    <property type="entry name" value="NHR-like_dom_sf"/>
</dbReference>
<dbReference type="PROSITE" id="PS51843">
    <property type="entry name" value="NR_LBD"/>
    <property type="match status" value="1"/>
</dbReference>
<keyword evidence="7" id="KW-1185">Reference proteome</keyword>
<feature type="compositionally biased region" description="Low complexity" evidence="5">
    <location>
        <begin position="115"/>
        <end position="128"/>
    </location>
</feature>
<reference evidence="8" key="1">
    <citation type="submission" date="2022-11" db="UniProtKB">
        <authorList>
            <consortium name="WormBaseParasite"/>
        </authorList>
    </citation>
    <scope>IDENTIFICATION</scope>
</reference>
<proteinExistence type="predicted"/>
<evidence type="ECO:0000256" key="2">
    <source>
        <dbReference type="ARBA" id="ARBA00023015"/>
    </source>
</evidence>
<name>A0A915K2H1_ROMCU</name>
<dbReference type="AlphaFoldDB" id="A0A915K2H1"/>
<evidence type="ECO:0000259" key="6">
    <source>
        <dbReference type="PROSITE" id="PS51843"/>
    </source>
</evidence>
<dbReference type="SUPFAM" id="SSF48508">
    <property type="entry name" value="Nuclear receptor ligand-binding domain"/>
    <property type="match status" value="1"/>
</dbReference>
<protein>
    <submittedName>
        <fullName evidence="8">NR LBD domain-containing protein</fullName>
    </submittedName>
</protein>
<evidence type="ECO:0000313" key="7">
    <source>
        <dbReference type="Proteomes" id="UP000887565"/>
    </source>
</evidence>
<dbReference type="PANTHER" id="PTHR45805">
    <property type="entry name" value="NUCLEAR HORMONE RECEPTOR HR3-RELATED"/>
    <property type="match status" value="1"/>
</dbReference>
<sequence>MLALKIPNRLGLNDPKMVEQQQEKLTEALKLQLSRTHSSDPQVFPNLLQKLADLRTVGVKHSEALGWYRLNYNRFTLPALFAEIYEIPKTDEEFLMFTNSGALVNSTTTNINDVSSSSSSSSLIPSSSHQHNNRSSTSVTSTAEPLMITLFNHFKIIEADFLISVVAEEMRRSLSFVRSDLITPQQIIRFWAGEVSHQREDLTTCYSSNLEGKCGVEDEEEPYEDPAMFDPHLEYETCLNVLMLL</sequence>
<keyword evidence="2" id="KW-0805">Transcription regulation</keyword>
<accession>A0A915K2H1</accession>
<dbReference type="PANTHER" id="PTHR45805:SF10">
    <property type="entry name" value="ECDYSONE-INDUCED PROTEIN 78C"/>
    <property type="match status" value="1"/>
</dbReference>
<dbReference type="GO" id="GO:0010468">
    <property type="term" value="P:regulation of gene expression"/>
    <property type="evidence" value="ECO:0007669"/>
    <property type="project" value="UniProtKB-ARBA"/>
</dbReference>
<evidence type="ECO:0000256" key="3">
    <source>
        <dbReference type="ARBA" id="ARBA00023163"/>
    </source>
</evidence>
<feature type="region of interest" description="Disordered" evidence="5">
    <location>
        <begin position="115"/>
        <end position="138"/>
    </location>
</feature>